<name>E7CA43_9PROT</name>
<dbReference type="EMBL" id="GU574704">
    <property type="protein sequence ID" value="ADH43028.1"/>
    <property type="molecule type" value="Genomic_DNA"/>
</dbReference>
<accession>E7CA43</accession>
<reference evidence="1" key="1">
    <citation type="submission" date="2010-01" db="EMBL/GenBank/DDBJ databases">
        <title>Genome fragments of uncultured bacteria from the North Pacific Subtropical Gyre.</title>
        <authorList>
            <person name="Pham V.D."/>
            <person name="DeLong E.F."/>
        </authorList>
    </citation>
    <scope>NUCLEOTIDE SEQUENCE</scope>
</reference>
<organism evidence="1">
    <name type="scientific">uncultured SAR11 cluster alpha proteobacterium H17925_45G17</name>
    <dbReference type="NCBI Taxonomy" id="715038"/>
    <lineage>
        <taxon>Bacteria</taxon>
        <taxon>Pseudomonadati</taxon>
        <taxon>Pseudomonadota</taxon>
        <taxon>Alphaproteobacteria</taxon>
        <taxon>Candidatus Pelagibacterales</taxon>
        <taxon>environmental samples</taxon>
    </lineage>
</organism>
<proteinExistence type="predicted"/>
<sequence length="64" mass="7113">MRICKACKPRGFLHFFQPVLPGLWLNLLFSYKPRTQTRTQGIGALEGARLSASAQELRVPTGLA</sequence>
<dbReference type="AlphaFoldDB" id="E7CA43"/>
<protein>
    <submittedName>
        <fullName evidence="1">Uncharacterized protein</fullName>
    </submittedName>
</protein>
<evidence type="ECO:0000313" key="1">
    <source>
        <dbReference type="EMBL" id="ADH43028.1"/>
    </source>
</evidence>